<evidence type="ECO:0000313" key="4">
    <source>
        <dbReference type="Proteomes" id="UP000593567"/>
    </source>
</evidence>
<evidence type="ECO:0000313" key="3">
    <source>
        <dbReference type="EMBL" id="KAF6037516.1"/>
    </source>
</evidence>
<sequence>MRVPLRGMNSPRKRHFKCAVVGDSQCGKTSLLRSYTTNLAFPYTVQYSRPLPSQYPVKQLVQGKEHTATITDTNCTDLESRVTAYNRADVIILCFSLVDKSSFTNVKDIWLKELEQYCLNTPIVLVGTKSDLVHSSGVKRKEIVKVCHIQKLLQDQRIHKYCESSAFTKDGLFAVFQETFNAAWVGPVRFVTRMKTVNSTKMNKLKSLLFPCIYTQTK</sequence>
<protein>
    <submittedName>
        <fullName evidence="3">CDC42</fullName>
    </submittedName>
</protein>
<dbReference type="SUPFAM" id="SSF52540">
    <property type="entry name" value="P-loop containing nucleoside triphosphate hydrolases"/>
    <property type="match status" value="1"/>
</dbReference>
<dbReference type="SMART" id="SM00174">
    <property type="entry name" value="RHO"/>
    <property type="match status" value="1"/>
</dbReference>
<evidence type="ECO:0000256" key="1">
    <source>
        <dbReference type="ARBA" id="ARBA00022741"/>
    </source>
</evidence>
<dbReference type="SMART" id="SM00175">
    <property type="entry name" value="RAB"/>
    <property type="match status" value="1"/>
</dbReference>
<dbReference type="PROSITE" id="PS51419">
    <property type="entry name" value="RAB"/>
    <property type="match status" value="1"/>
</dbReference>
<dbReference type="SMART" id="SM00173">
    <property type="entry name" value="RAS"/>
    <property type="match status" value="1"/>
</dbReference>
<dbReference type="EMBL" id="VXIV02000559">
    <property type="protein sequence ID" value="KAF6037516.1"/>
    <property type="molecule type" value="Genomic_DNA"/>
</dbReference>
<organism evidence="3 4">
    <name type="scientific">Bugula neritina</name>
    <name type="common">Brown bryozoan</name>
    <name type="synonym">Sertularia neritina</name>
    <dbReference type="NCBI Taxonomy" id="10212"/>
    <lineage>
        <taxon>Eukaryota</taxon>
        <taxon>Metazoa</taxon>
        <taxon>Spiralia</taxon>
        <taxon>Lophotrochozoa</taxon>
        <taxon>Bryozoa</taxon>
        <taxon>Gymnolaemata</taxon>
        <taxon>Cheilostomatida</taxon>
        <taxon>Flustrina</taxon>
        <taxon>Buguloidea</taxon>
        <taxon>Bugulidae</taxon>
        <taxon>Bugula</taxon>
    </lineage>
</organism>
<dbReference type="PROSITE" id="PS51420">
    <property type="entry name" value="RHO"/>
    <property type="match status" value="1"/>
</dbReference>
<dbReference type="InterPro" id="IPR003578">
    <property type="entry name" value="Small_GTPase_Rho"/>
</dbReference>
<accession>A0A7J7KJD6</accession>
<dbReference type="NCBIfam" id="TIGR00231">
    <property type="entry name" value="small_GTP"/>
    <property type="match status" value="1"/>
</dbReference>
<dbReference type="AlphaFoldDB" id="A0A7J7KJD6"/>
<dbReference type="GO" id="GO:0007264">
    <property type="term" value="P:small GTPase-mediated signal transduction"/>
    <property type="evidence" value="ECO:0007669"/>
    <property type="project" value="InterPro"/>
</dbReference>
<dbReference type="Proteomes" id="UP000593567">
    <property type="component" value="Unassembled WGS sequence"/>
</dbReference>
<dbReference type="GO" id="GO:0005525">
    <property type="term" value="F:GTP binding"/>
    <property type="evidence" value="ECO:0007669"/>
    <property type="project" value="UniProtKB-KW"/>
</dbReference>
<keyword evidence="4" id="KW-1185">Reference proteome</keyword>
<dbReference type="InterPro" id="IPR005225">
    <property type="entry name" value="Small_GTP-bd"/>
</dbReference>
<comment type="caution">
    <text evidence="3">The sequence shown here is derived from an EMBL/GenBank/DDBJ whole genome shotgun (WGS) entry which is preliminary data.</text>
</comment>
<keyword evidence="2" id="KW-0342">GTP-binding</keyword>
<dbReference type="Gene3D" id="3.40.50.300">
    <property type="entry name" value="P-loop containing nucleotide triphosphate hydrolases"/>
    <property type="match status" value="1"/>
</dbReference>
<proteinExistence type="predicted"/>
<dbReference type="PANTHER" id="PTHR24072">
    <property type="entry name" value="RHO FAMILY GTPASE"/>
    <property type="match status" value="1"/>
</dbReference>
<dbReference type="Pfam" id="PF00071">
    <property type="entry name" value="Ras"/>
    <property type="match status" value="1"/>
</dbReference>
<gene>
    <name evidence="3" type="ORF">EB796_004188</name>
</gene>
<name>A0A7J7KJD6_BUGNE</name>
<keyword evidence="1" id="KW-0547">Nucleotide-binding</keyword>
<dbReference type="InterPro" id="IPR027417">
    <property type="entry name" value="P-loop_NTPase"/>
</dbReference>
<dbReference type="PRINTS" id="PR00449">
    <property type="entry name" value="RASTRNSFRMNG"/>
</dbReference>
<dbReference type="InterPro" id="IPR001806">
    <property type="entry name" value="Small_GTPase"/>
</dbReference>
<dbReference type="GO" id="GO:0003924">
    <property type="term" value="F:GTPase activity"/>
    <property type="evidence" value="ECO:0007669"/>
    <property type="project" value="InterPro"/>
</dbReference>
<reference evidence="3" key="1">
    <citation type="submission" date="2020-06" db="EMBL/GenBank/DDBJ databases">
        <title>Draft genome of Bugula neritina, a colonial animal packing powerful symbionts and potential medicines.</title>
        <authorList>
            <person name="Rayko M."/>
        </authorList>
    </citation>
    <scope>NUCLEOTIDE SEQUENCE [LARGE SCALE GENOMIC DNA]</scope>
    <source>
        <strain evidence="3">Kwan_BN1</strain>
    </source>
</reference>
<dbReference type="OrthoDB" id="8830751at2759"/>
<evidence type="ECO:0000256" key="2">
    <source>
        <dbReference type="ARBA" id="ARBA00023134"/>
    </source>
</evidence>